<protein>
    <recommendedName>
        <fullName evidence="6">Kazal-like domain-containing protein</fullName>
    </recommendedName>
</protein>
<feature type="signal peptide" evidence="5">
    <location>
        <begin position="1"/>
        <end position="17"/>
    </location>
</feature>
<reference evidence="7 8" key="1">
    <citation type="submission" date="2024-09" db="EMBL/GenBank/DDBJ databases">
        <title>Genome sequencing and assembly of Phytophthora oleae, isolate VK10A, causative agent of rot of olive drupes.</title>
        <authorList>
            <person name="Conti Taguali S."/>
            <person name="Riolo M."/>
            <person name="La Spada F."/>
            <person name="Cacciola S.O."/>
            <person name="Dionisio G."/>
        </authorList>
    </citation>
    <scope>NUCLEOTIDE SEQUENCE [LARGE SCALE GENOMIC DNA]</scope>
    <source>
        <strain evidence="7 8">VK10A</strain>
    </source>
</reference>
<dbReference type="EMBL" id="JBIMZQ010000014">
    <property type="protein sequence ID" value="KAL3667254.1"/>
    <property type="molecule type" value="Genomic_DNA"/>
</dbReference>
<keyword evidence="2" id="KW-0722">Serine protease inhibitor</keyword>
<evidence type="ECO:0000256" key="5">
    <source>
        <dbReference type="SAM" id="SignalP"/>
    </source>
</evidence>
<dbReference type="Pfam" id="PF07648">
    <property type="entry name" value="Kazal_2"/>
    <property type="match status" value="1"/>
</dbReference>
<evidence type="ECO:0000256" key="1">
    <source>
        <dbReference type="ARBA" id="ARBA00022690"/>
    </source>
</evidence>
<dbReference type="CDD" id="cd00104">
    <property type="entry name" value="KAZAL_FS"/>
    <property type="match status" value="4"/>
</dbReference>
<feature type="domain" description="Kazal-like" evidence="6">
    <location>
        <begin position="35"/>
        <end position="87"/>
    </location>
</feature>
<dbReference type="SMART" id="SM00280">
    <property type="entry name" value="KAZAL"/>
    <property type="match status" value="4"/>
</dbReference>
<accession>A0ABD3FNR9</accession>
<keyword evidence="5" id="KW-0732">Signal</keyword>
<dbReference type="SUPFAM" id="SSF100895">
    <property type="entry name" value="Kazal-type serine protease inhibitors"/>
    <property type="match status" value="4"/>
</dbReference>
<dbReference type="PROSITE" id="PS51465">
    <property type="entry name" value="KAZAL_2"/>
    <property type="match status" value="4"/>
</dbReference>
<feature type="domain" description="Kazal-like" evidence="6">
    <location>
        <begin position="234"/>
        <end position="287"/>
    </location>
</feature>
<dbReference type="Proteomes" id="UP001632037">
    <property type="component" value="Unassembled WGS sequence"/>
</dbReference>
<sequence length="293" mass="29729">MKTSICLLIAAIASTHADSVIQQQQQQSQYSTAASNSSSDCSYACTDVYEPVCGSDGVTYSNECYLNLANCEAQEQITQVSGGKCPSSGTTSQTSSYEPSLDSSGSSACPDICPAVYEPVCGSDGKTYANDCTLSIAASESGGNITQVSDGQCPTSSSGSRSVGCPEVCIEIYDPVCGTDGVTYANSCFLGIANCKDPSITQASDGACVASEGSNQTSNPSQEGSVGGESSSPSSSSSACPNICTTLYAPVCGSDGVTYGNDCVLKVASCELPDKHIIKVSDGACASACQTKF</sequence>
<dbReference type="Gene3D" id="3.30.60.30">
    <property type="match status" value="4"/>
</dbReference>
<keyword evidence="1" id="KW-0646">Protease inhibitor</keyword>
<comment type="caution">
    <text evidence="7">The sequence shown here is derived from an EMBL/GenBank/DDBJ whole genome shotgun (WGS) entry which is preliminary data.</text>
</comment>
<dbReference type="PANTHER" id="PTHR10913">
    <property type="entry name" value="FOLLISTATIN-RELATED"/>
    <property type="match status" value="1"/>
</dbReference>
<feature type="chain" id="PRO_5044847260" description="Kazal-like domain-containing protein" evidence="5">
    <location>
        <begin position="18"/>
        <end position="293"/>
    </location>
</feature>
<dbReference type="PANTHER" id="PTHR10913:SF45">
    <property type="entry name" value="FOLLISTATIN, ISOFORM A-RELATED"/>
    <property type="match status" value="1"/>
</dbReference>
<evidence type="ECO:0000256" key="4">
    <source>
        <dbReference type="SAM" id="MobiDB-lite"/>
    </source>
</evidence>
<evidence type="ECO:0000313" key="7">
    <source>
        <dbReference type="EMBL" id="KAL3667254.1"/>
    </source>
</evidence>
<keyword evidence="8" id="KW-1185">Reference proteome</keyword>
<feature type="domain" description="Kazal-like" evidence="6">
    <location>
        <begin position="159"/>
        <end position="210"/>
    </location>
</feature>
<evidence type="ECO:0000259" key="6">
    <source>
        <dbReference type="PROSITE" id="PS51465"/>
    </source>
</evidence>
<dbReference type="InterPro" id="IPR050653">
    <property type="entry name" value="Prot_Inhib_GrowthFact_Antg"/>
</dbReference>
<dbReference type="AlphaFoldDB" id="A0ABD3FNR9"/>
<evidence type="ECO:0000256" key="3">
    <source>
        <dbReference type="ARBA" id="ARBA00023157"/>
    </source>
</evidence>
<feature type="domain" description="Kazal-like" evidence="6">
    <location>
        <begin position="103"/>
        <end position="155"/>
    </location>
</feature>
<organism evidence="7 8">
    <name type="scientific">Phytophthora oleae</name>
    <dbReference type="NCBI Taxonomy" id="2107226"/>
    <lineage>
        <taxon>Eukaryota</taxon>
        <taxon>Sar</taxon>
        <taxon>Stramenopiles</taxon>
        <taxon>Oomycota</taxon>
        <taxon>Peronosporomycetes</taxon>
        <taxon>Peronosporales</taxon>
        <taxon>Peronosporaceae</taxon>
        <taxon>Phytophthora</taxon>
    </lineage>
</organism>
<gene>
    <name evidence="7" type="ORF">V7S43_007487</name>
</gene>
<evidence type="ECO:0000313" key="8">
    <source>
        <dbReference type="Proteomes" id="UP001632037"/>
    </source>
</evidence>
<keyword evidence="3" id="KW-1015">Disulfide bond</keyword>
<evidence type="ECO:0000256" key="2">
    <source>
        <dbReference type="ARBA" id="ARBA00022900"/>
    </source>
</evidence>
<feature type="region of interest" description="Disordered" evidence="4">
    <location>
        <begin position="211"/>
        <end position="237"/>
    </location>
</feature>
<name>A0ABD3FNR9_9STRA</name>
<feature type="compositionally biased region" description="Low complexity" evidence="4">
    <location>
        <begin position="220"/>
        <end position="237"/>
    </location>
</feature>
<dbReference type="InterPro" id="IPR036058">
    <property type="entry name" value="Kazal_dom_sf"/>
</dbReference>
<dbReference type="Pfam" id="PF00050">
    <property type="entry name" value="Kazal_1"/>
    <property type="match status" value="3"/>
</dbReference>
<proteinExistence type="predicted"/>
<dbReference type="InterPro" id="IPR002350">
    <property type="entry name" value="Kazal_dom"/>
</dbReference>